<keyword evidence="3" id="KW-1185">Reference proteome</keyword>
<comment type="caution">
    <text evidence="2">The sequence shown here is derived from an EMBL/GenBank/DDBJ whole genome shotgun (WGS) entry which is preliminary data.</text>
</comment>
<evidence type="ECO:0000313" key="2">
    <source>
        <dbReference type="EMBL" id="GAA2012273.1"/>
    </source>
</evidence>
<accession>A0ABN2TKQ8</accession>
<evidence type="ECO:0000313" key="3">
    <source>
        <dbReference type="Proteomes" id="UP001501585"/>
    </source>
</evidence>
<dbReference type="Proteomes" id="UP001501585">
    <property type="component" value="Unassembled WGS sequence"/>
</dbReference>
<feature type="region of interest" description="Disordered" evidence="1">
    <location>
        <begin position="1"/>
        <end position="26"/>
    </location>
</feature>
<reference evidence="2 3" key="1">
    <citation type="journal article" date="2019" name="Int. J. Syst. Evol. Microbiol.">
        <title>The Global Catalogue of Microorganisms (GCM) 10K type strain sequencing project: providing services to taxonomists for standard genome sequencing and annotation.</title>
        <authorList>
            <consortium name="The Broad Institute Genomics Platform"/>
            <consortium name="The Broad Institute Genome Sequencing Center for Infectious Disease"/>
            <person name="Wu L."/>
            <person name="Ma J."/>
        </authorList>
    </citation>
    <scope>NUCLEOTIDE SEQUENCE [LARGE SCALE GENOMIC DNA]</scope>
    <source>
        <strain evidence="2 3">JCM 15313</strain>
    </source>
</reference>
<dbReference type="InterPro" id="IPR036291">
    <property type="entry name" value="NAD(P)-bd_dom_sf"/>
</dbReference>
<proteinExistence type="predicted"/>
<sequence length="113" mass="11757">MPAHQQRHHPQRAAQGRTPPPRPHSVAYTATKHAVTGLTAALSLHGRPYNIACGQIHIDNAATELSATIAQGALQADGTRAADAVAAMAARPLEANICSCTLTATTMPYLGRG</sequence>
<protein>
    <submittedName>
        <fullName evidence="2">Uncharacterized protein</fullName>
    </submittedName>
</protein>
<dbReference type="RefSeq" id="WP_344165204.1">
    <property type="nucleotide sequence ID" value="NZ_BAAAPC010000024.1"/>
</dbReference>
<gene>
    <name evidence="2" type="ORF">GCM10009799_45790</name>
</gene>
<dbReference type="SUPFAM" id="SSF51735">
    <property type="entry name" value="NAD(P)-binding Rossmann-fold domains"/>
    <property type="match status" value="1"/>
</dbReference>
<organism evidence="2 3">
    <name type="scientific">Nocardiopsis rhodophaea</name>
    <dbReference type="NCBI Taxonomy" id="280238"/>
    <lineage>
        <taxon>Bacteria</taxon>
        <taxon>Bacillati</taxon>
        <taxon>Actinomycetota</taxon>
        <taxon>Actinomycetes</taxon>
        <taxon>Streptosporangiales</taxon>
        <taxon>Nocardiopsidaceae</taxon>
        <taxon>Nocardiopsis</taxon>
    </lineage>
</organism>
<dbReference type="EMBL" id="BAAAPC010000024">
    <property type="protein sequence ID" value="GAA2012273.1"/>
    <property type="molecule type" value="Genomic_DNA"/>
</dbReference>
<feature type="compositionally biased region" description="Basic residues" evidence="1">
    <location>
        <begin position="1"/>
        <end position="11"/>
    </location>
</feature>
<dbReference type="Gene3D" id="3.40.50.720">
    <property type="entry name" value="NAD(P)-binding Rossmann-like Domain"/>
    <property type="match status" value="1"/>
</dbReference>
<evidence type="ECO:0000256" key="1">
    <source>
        <dbReference type="SAM" id="MobiDB-lite"/>
    </source>
</evidence>
<name>A0ABN2TKQ8_9ACTN</name>